<organism evidence="4 5">
    <name type="scientific">Actinomadura parmotrematis</name>
    <dbReference type="NCBI Taxonomy" id="2864039"/>
    <lineage>
        <taxon>Bacteria</taxon>
        <taxon>Bacillati</taxon>
        <taxon>Actinomycetota</taxon>
        <taxon>Actinomycetes</taxon>
        <taxon>Streptosporangiales</taxon>
        <taxon>Thermomonosporaceae</taxon>
        <taxon>Actinomadura</taxon>
    </lineage>
</organism>
<reference evidence="4 5" key="1">
    <citation type="submission" date="2021-07" db="EMBL/GenBank/DDBJ databases">
        <title>Actinomadura sp. PM05-2 isolated from lichen.</title>
        <authorList>
            <person name="Somphong A."/>
            <person name="Phongsopitanun W."/>
            <person name="Tanasupawat S."/>
            <person name="Peongsungnone V."/>
        </authorList>
    </citation>
    <scope>NUCLEOTIDE SEQUENCE [LARGE SCALE GENOMIC DNA]</scope>
    <source>
        <strain evidence="4 5">PM05-2</strain>
    </source>
</reference>
<evidence type="ECO:0000256" key="1">
    <source>
        <dbReference type="ARBA" id="ARBA00022527"/>
    </source>
</evidence>
<keyword evidence="5" id="KW-1185">Reference proteome</keyword>
<dbReference type="CDD" id="cd16936">
    <property type="entry name" value="HATPase_RsbW-like"/>
    <property type="match status" value="1"/>
</dbReference>
<evidence type="ECO:0000313" key="4">
    <source>
        <dbReference type="EMBL" id="MBW8481770.1"/>
    </source>
</evidence>
<feature type="region of interest" description="Disordered" evidence="2">
    <location>
        <begin position="13"/>
        <end position="35"/>
    </location>
</feature>
<keyword evidence="1" id="KW-0418">Kinase</keyword>
<evidence type="ECO:0000313" key="5">
    <source>
        <dbReference type="Proteomes" id="UP000774570"/>
    </source>
</evidence>
<dbReference type="InterPro" id="IPR036890">
    <property type="entry name" value="HATPase_C_sf"/>
</dbReference>
<evidence type="ECO:0000256" key="2">
    <source>
        <dbReference type="SAM" id="MobiDB-lite"/>
    </source>
</evidence>
<dbReference type="Gene3D" id="3.30.565.10">
    <property type="entry name" value="Histidine kinase-like ATPase, C-terminal domain"/>
    <property type="match status" value="1"/>
</dbReference>
<comment type="caution">
    <text evidence="4">The sequence shown here is derived from an EMBL/GenBank/DDBJ whole genome shotgun (WGS) entry which is preliminary data.</text>
</comment>
<dbReference type="SUPFAM" id="SSF55874">
    <property type="entry name" value="ATPase domain of HSP90 chaperone/DNA topoisomerase II/histidine kinase"/>
    <property type="match status" value="1"/>
</dbReference>
<gene>
    <name evidence="4" type="ORF">K1Y72_05265</name>
</gene>
<dbReference type="GO" id="GO:0005524">
    <property type="term" value="F:ATP binding"/>
    <property type="evidence" value="ECO:0007669"/>
    <property type="project" value="UniProtKB-KW"/>
</dbReference>
<evidence type="ECO:0000259" key="3">
    <source>
        <dbReference type="Pfam" id="PF13581"/>
    </source>
</evidence>
<dbReference type="PANTHER" id="PTHR35526">
    <property type="entry name" value="ANTI-SIGMA-F FACTOR RSBW-RELATED"/>
    <property type="match status" value="1"/>
</dbReference>
<dbReference type="InterPro" id="IPR003594">
    <property type="entry name" value="HATPase_dom"/>
</dbReference>
<feature type="region of interest" description="Disordered" evidence="2">
    <location>
        <begin position="185"/>
        <end position="210"/>
    </location>
</feature>
<keyword evidence="1" id="KW-0723">Serine/threonine-protein kinase</keyword>
<dbReference type="PANTHER" id="PTHR35526:SF3">
    <property type="entry name" value="ANTI-SIGMA-F FACTOR RSBW"/>
    <property type="match status" value="1"/>
</dbReference>
<dbReference type="EMBL" id="JAIBOA010000003">
    <property type="protein sequence ID" value="MBW8481770.1"/>
    <property type="molecule type" value="Genomic_DNA"/>
</dbReference>
<feature type="compositionally biased region" description="Basic and acidic residues" evidence="2">
    <location>
        <begin position="195"/>
        <end position="204"/>
    </location>
</feature>
<protein>
    <submittedName>
        <fullName evidence="4">ATP-binding protein</fullName>
    </submittedName>
</protein>
<accession>A0ABS7FP48</accession>
<keyword evidence="1" id="KW-0808">Transferase</keyword>
<feature type="domain" description="Histidine kinase/HSP90-like ATPase" evidence="3">
    <location>
        <begin position="42"/>
        <end position="157"/>
    </location>
</feature>
<name>A0ABS7FP48_9ACTN</name>
<keyword evidence="4" id="KW-0067">ATP-binding</keyword>
<dbReference type="Pfam" id="PF13581">
    <property type="entry name" value="HATPase_c_2"/>
    <property type="match status" value="1"/>
</dbReference>
<sequence>MFPVPSYRAFRSYRKSGAGARPSSRSRDHGEVRTSSVVLLPHAASSVSAARRRLSADLTASGVPETAVDDANVIVSELLSNALRHARPLPSGQVRLSWAHRGDLLELAVSDGGASTEPRRGPGTLSSLGGRGLGIVETLSRDWGVRHEDGATTVWATLDAPRHGDARRTVPPVAAHAAIPEFAELADVPDEPDDLATRPRHETTSRAYPG</sequence>
<dbReference type="InterPro" id="IPR050267">
    <property type="entry name" value="Anti-sigma-factor_SerPK"/>
</dbReference>
<keyword evidence="4" id="KW-0547">Nucleotide-binding</keyword>
<proteinExistence type="predicted"/>
<dbReference type="Proteomes" id="UP000774570">
    <property type="component" value="Unassembled WGS sequence"/>
</dbReference>